<reference evidence="1 2" key="1">
    <citation type="journal article" date="2018" name="Nat. Ecol. Evol.">
        <title>Pezizomycetes genomes reveal the molecular basis of ectomycorrhizal truffle lifestyle.</title>
        <authorList>
            <person name="Murat C."/>
            <person name="Payen T."/>
            <person name="Noel B."/>
            <person name="Kuo A."/>
            <person name="Morin E."/>
            <person name="Chen J."/>
            <person name="Kohler A."/>
            <person name="Krizsan K."/>
            <person name="Balestrini R."/>
            <person name="Da Silva C."/>
            <person name="Montanini B."/>
            <person name="Hainaut M."/>
            <person name="Levati E."/>
            <person name="Barry K.W."/>
            <person name="Belfiori B."/>
            <person name="Cichocki N."/>
            <person name="Clum A."/>
            <person name="Dockter R.B."/>
            <person name="Fauchery L."/>
            <person name="Guy J."/>
            <person name="Iotti M."/>
            <person name="Le Tacon F."/>
            <person name="Lindquist E.A."/>
            <person name="Lipzen A."/>
            <person name="Malagnac F."/>
            <person name="Mello A."/>
            <person name="Molinier V."/>
            <person name="Miyauchi S."/>
            <person name="Poulain J."/>
            <person name="Riccioni C."/>
            <person name="Rubini A."/>
            <person name="Sitrit Y."/>
            <person name="Splivallo R."/>
            <person name="Traeger S."/>
            <person name="Wang M."/>
            <person name="Zifcakova L."/>
            <person name="Wipf D."/>
            <person name="Zambonelli A."/>
            <person name="Paolocci F."/>
            <person name="Nowrousian M."/>
            <person name="Ottonello S."/>
            <person name="Baldrian P."/>
            <person name="Spatafora J.W."/>
            <person name="Henrissat B."/>
            <person name="Nagy L.G."/>
            <person name="Aury J.M."/>
            <person name="Wincker P."/>
            <person name="Grigoriev I.V."/>
            <person name="Bonfante P."/>
            <person name="Martin F.M."/>
        </authorList>
    </citation>
    <scope>NUCLEOTIDE SEQUENCE [LARGE SCALE GENOMIC DNA]</scope>
    <source>
        <strain evidence="1 2">120613-1</strain>
    </source>
</reference>
<dbReference type="EMBL" id="ML120566">
    <property type="protein sequence ID" value="RPA89599.1"/>
    <property type="molecule type" value="Genomic_DNA"/>
</dbReference>
<keyword evidence="2" id="KW-1185">Reference proteome</keyword>
<dbReference type="OrthoDB" id="2756737at2759"/>
<evidence type="ECO:0000313" key="2">
    <source>
        <dbReference type="Proteomes" id="UP000276215"/>
    </source>
</evidence>
<evidence type="ECO:0000313" key="1">
    <source>
        <dbReference type="EMBL" id="RPA89599.1"/>
    </source>
</evidence>
<protein>
    <submittedName>
        <fullName evidence="1">Uncharacterized protein</fullName>
    </submittedName>
</protein>
<name>A0A3N4IUI3_9PEZI</name>
<accession>A0A3N4IUI3</accession>
<proteinExistence type="predicted"/>
<gene>
    <name evidence="1" type="ORF">L873DRAFT_621657</name>
</gene>
<dbReference type="Proteomes" id="UP000276215">
    <property type="component" value="Unassembled WGS sequence"/>
</dbReference>
<sequence>MKERFIAAACNTRSEKEKGNEIITLIFNNSFWTALKENNQHLQPLLIANIILQRDSLYLDHVYPMFSYLYNYFNTLKG</sequence>
<dbReference type="AlphaFoldDB" id="A0A3N4IUI3"/>
<organism evidence="1 2">
    <name type="scientific">Choiromyces venosus 120613-1</name>
    <dbReference type="NCBI Taxonomy" id="1336337"/>
    <lineage>
        <taxon>Eukaryota</taxon>
        <taxon>Fungi</taxon>
        <taxon>Dikarya</taxon>
        <taxon>Ascomycota</taxon>
        <taxon>Pezizomycotina</taxon>
        <taxon>Pezizomycetes</taxon>
        <taxon>Pezizales</taxon>
        <taxon>Tuberaceae</taxon>
        <taxon>Choiromyces</taxon>
    </lineage>
</organism>